<dbReference type="PANTHER" id="PTHR47129">
    <property type="entry name" value="QUINONE OXIDOREDUCTASE 2"/>
    <property type="match status" value="1"/>
</dbReference>
<organism evidence="2 3">
    <name type="scientific">Erwinia sorbitola</name>
    <dbReference type="NCBI Taxonomy" id="2681984"/>
    <lineage>
        <taxon>Bacteria</taxon>
        <taxon>Pseudomonadati</taxon>
        <taxon>Pseudomonadota</taxon>
        <taxon>Gammaproteobacteria</taxon>
        <taxon>Enterobacterales</taxon>
        <taxon>Erwiniaceae</taxon>
        <taxon>Erwinia</taxon>
    </lineage>
</organism>
<dbReference type="CDD" id="cd05269">
    <property type="entry name" value="TMR_SDR_a"/>
    <property type="match status" value="1"/>
</dbReference>
<accession>A0A6I6F0Z6</accession>
<dbReference type="PANTHER" id="PTHR47129:SF1">
    <property type="entry name" value="NMRA-LIKE DOMAIN-CONTAINING PROTEIN"/>
    <property type="match status" value="1"/>
</dbReference>
<dbReference type="Pfam" id="PF13460">
    <property type="entry name" value="NAD_binding_10"/>
    <property type="match status" value="1"/>
</dbReference>
<evidence type="ECO:0000313" key="2">
    <source>
        <dbReference type="EMBL" id="QGU87560.1"/>
    </source>
</evidence>
<proteinExistence type="predicted"/>
<evidence type="ECO:0000313" key="3">
    <source>
        <dbReference type="Proteomes" id="UP000424752"/>
    </source>
</evidence>
<dbReference type="EMBL" id="CP046509">
    <property type="protein sequence ID" value="QGU87560.1"/>
    <property type="molecule type" value="Genomic_DNA"/>
</dbReference>
<dbReference type="InterPro" id="IPR052718">
    <property type="entry name" value="NmrA-type_oxidoreductase"/>
</dbReference>
<dbReference type="SUPFAM" id="SSF51735">
    <property type="entry name" value="NAD(P)-binding Rossmann-fold domains"/>
    <property type="match status" value="1"/>
</dbReference>
<dbReference type="AlphaFoldDB" id="A0A6I6F0Z6"/>
<dbReference type="Gene3D" id="3.90.25.10">
    <property type="entry name" value="UDP-galactose 4-epimerase, domain 1"/>
    <property type="match status" value="1"/>
</dbReference>
<protein>
    <submittedName>
        <fullName evidence="2">NAD(P)H-binding protein</fullName>
    </submittedName>
</protein>
<dbReference type="InterPro" id="IPR036291">
    <property type="entry name" value="NAD(P)-bd_dom_sf"/>
</dbReference>
<dbReference type="InterPro" id="IPR016040">
    <property type="entry name" value="NAD(P)-bd_dom"/>
</dbReference>
<name>A0A6I6F0Z6_9GAMM</name>
<sequence length="280" mass="29327">MMKTIAVTGATGQFGAIALAKLQEKGAKPIALVRNPAKISGAEARAFDYSKVEGQVEALQGVDTLLLVSGSEVGQREVQHKNVIESAKKAGVKHIIYTSLLGATNEITVGLLAGEHVATEQALKESGLTYTILRNGWYTENYTASVQPALALNAFYGSAKDGKIASALRADYAEAAANVALGEGHENKTYELAGDNAYTLTELAAEISKQSGKEIPYVDIPAADYESALLKAGLPEGLAHLLAQADVDASKGALFSTDKTLSRLLGRPTQDLAVAVKAAL</sequence>
<reference evidence="2 3" key="1">
    <citation type="submission" date="2019-12" db="EMBL/GenBank/DDBJ databases">
        <title>Erwinia sp. nov., isolated from droppings of birds in the Qinghai-Tiebt plateau of China.</title>
        <authorList>
            <person name="Ge Y."/>
        </authorList>
    </citation>
    <scope>NUCLEOTIDE SEQUENCE [LARGE SCALE GENOMIC DNA]</scope>
    <source>
        <strain evidence="2 3">J780</strain>
    </source>
</reference>
<dbReference type="Proteomes" id="UP000424752">
    <property type="component" value="Chromosome"/>
</dbReference>
<dbReference type="KEGG" id="erwi:GN242_10155"/>
<gene>
    <name evidence="2" type="ORF">GN242_10155</name>
</gene>
<evidence type="ECO:0000259" key="1">
    <source>
        <dbReference type="Pfam" id="PF13460"/>
    </source>
</evidence>
<feature type="domain" description="NAD(P)-binding" evidence="1">
    <location>
        <begin position="9"/>
        <end position="149"/>
    </location>
</feature>
<dbReference type="Gene3D" id="3.40.50.720">
    <property type="entry name" value="NAD(P)-binding Rossmann-like Domain"/>
    <property type="match status" value="1"/>
</dbReference>